<dbReference type="Gene3D" id="1.20.120.450">
    <property type="entry name" value="dinb family like domain"/>
    <property type="match status" value="1"/>
</dbReference>
<dbReference type="Proteomes" id="UP000275225">
    <property type="component" value="Unassembled WGS sequence"/>
</dbReference>
<dbReference type="GO" id="GO:0046872">
    <property type="term" value="F:metal ion binding"/>
    <property type="evidence" value="ECO:0007669"/>
    <property type="project" value="InterPro"/>
</dbReference>
<dbReference type="InterPro" id="IPR024344">
    <property type="entry name" value="MDMPI_metal-binding"/>
</dbReference>
<name>A0A3N6WP14_9ACTN</name>
<dbReference type="NCBIfam" id="TIGR03086">
    <property type="entry name" value="TIGR03086 family metal-binding protein"/>
    <property type="match status" value="1"/>
</dbReference>
<dbReference type="SUPFAM" id="SSF109854">
    <property type="entry name" value="DinB/YfiT-like putative metalloenzymes"/>
    <property type="match status" value="1"/>
</dbReference>
<comment type="caution">
    <text evidence="2">The sequence shown here is derived from an EMBL/GenBank/DDBJ whole genome shotgun (WGS) entry which is preliminary data.</text>
</comment>
<protein>
    <submittedName>
        <fullName evidence="2">TIGR03086 family protein</fullName>
    </submittedName>
</protein>
<keyword evidence="3" id="KW-1185">Reference proteome</keyword>
<dbReference type="NCBIfam" id="TIGR03083">
    <property type="entry name" value="maleylpyruvate isomerase family mycothiol-dependent enzyme"/>
    <property type="match status" value="1"/>
</dbReference>
<reference evidence="2 3" key="1">
    <citation type="submission" date="2018-11" db="EMBL/GenBank/DDBJ databases">
        <authorList>
            <person name="Li F."/>
        </authorList>
    </citation>
    <scope>NUCLEOTIDE SEQUENCE [LARGE SCALE GENOMIC DNA]</scope>
    <source>
        <strain evidence="2 3">YS17T</strain>
    </source>
</reference>
<dbReference type="Pfam" id="PF11716">
    <property type="entry name" value="MDMPI_N"/>
    <property type="match status" value="1"/>
</dbReference>
<accession>A0A3N6WP14</accession>
<dbReference type="EMBL" id="RQJX01000004">
    <property type="protein sequence ID" value="RQN09030.1"/>
    <property type="molecule type" value="Genomic_DNA"/>
</dbReference>
<evidence type="ECO:0000313" key="2">
    <source>
        <dbReference type="EMBL" id="RQN09030.1"/>
    </source>
</evidence>
<evidence type="ECO:0000313" key="3">
    <source>
        <dbReference type="Proteomes" id="UP000275225"/>
    </source>
</evidence>
<dbReference type="OrthoDB" id="5185819at2"/>
<evidence type="ECO:0000259" key="1">
    <source>
        <dbReference type="Pfam" id="PF11716"/>
    </source>
</evidence>
<dbReference type="InterPro" id="IPR017520">
    <property type="entry name" value="CHP03086"/>
</dbReference>
<gene>
    <name evidence="2" type="ORF">EHW97_04875</name>
</gene>
<proteinExistence type="predicted"/>
<dbReference type="InterPro" id="IPR017517">
    <property type="entry name" value="Maleyloyr_isom"/>
</dbReference>
<dbReference type="AlphaFoldDB" id="A0A3N6WP14"/>
<dbReference type="RefSeq" id="WP_124236038.1">
    <property type="nucleotide sequence ID" value="NZ_JBHUFI010000001.1"/>
</dbReference>
<organism evidence="2 3">
    <name type="scientific">Aeromicrobium camelliae</name>
    <dbReference type="NCBI Taxonomy" id="1538144"/>
    <lineage>
        <taxon>Bacteria</taxon>
        <taxon>Bacillati</taxon>
        <taxon>Actinomycetota</taxon>
        <taxon>Actinomycetes</taxon>
        <taxon>Propionibacteriales</taxon>
        <taxon>Nocardioidaceae</taxon>
        <taxon>Aeromicrobium</taxon>
    </lineage>
</organism>
<dbReference type="InterPro" id="IPR034660">
    <property type="entry name" value="DinB/YfiT-like"/>
</dbReference>
<feature type="domain" description="Mycothiol-dependent maleylpyruvate isomerase metal-binding" evidence="1">
    <location>
        <begin position="4"/>
        <end position="128"/>
    </location>
</feature>
<sequence>MNDLRLAVSRTSAVACAVADEQLNAPTPSPEVDVTRLIHHLLGLSIAFRDAARKVRGPTTATPPEPVDAPLPDEWRALLHERLVELAAAWEDPAAWDGMTMAGGVELPAHVCGLVALDEVLLHGWDLARATGQDYQVSEDEAEAIVPIVSPDAEDPEGRGREGLFGPVVPVADDAPLFDRVLGLAGRDPRWTAPQ</sequence>